<dbReference type="Gene3D" id="3.40.50.620">
    <property type="entry name" value="HUPs"/>
    <property type="match status" value="1"/>
</dbReference>
<sequence length="282" mass="32729">MLQRNKRIKDFQPLPSKMLKEILKFEVITFFSHCKFCKNKCNYNFRRSQFSLRGGCPTIRPSNLYLWSSNAGYLLCMQLLNKELGGTVERKDVREDGQFEIQVETECPLFKCLETRQMVLLTNGRTMLHNFLFDICGLQGGFTLEKREQQCFDYIRRTVGREKLVLMLVVKASLTFYDVSTNVHGRQTLSLCRAVNPEEKRRIIGDTFVKVADRTANDLNLTWDNLFLGQGTLRPDLIESASHMASSRAHAIKTHYNESEMVRRVVESLKEEKLDGVDVRLR</sequence>
<evidence type="ECO:0000256" key="1">
    <source>
        <dbReference type="ARBA" id="ARBA00022598"/>
    </source>
</evidence>
<dbReference type="PANTHER" id="PTHR11922:SF2">
    <property type="entry name" value="GMP SYNTHASE [GLUTAMINE-HYDROLYZING]"/>
    <property type="match status" value="1"/>
</dbReference>
<dbReference type="Proteomes" id="UP001234178">
    <property type="component" value="Unassembled WGS sequence"/>
</dbReference>
<evidence type="ECO:0000313" key="7">
    <source>
        <dbReference type="Proteomes" id="UP001234178"/>
    </source>
</evidence>
<evidence type="ECO:0000256" key="5">
    <source>
        <dbReference type="ARBA" id="ARBA00022840"/>
    </source>
</evidence>
<name>A0ABQ9YXF6_9CRUS</name>
<organism evidence="6 7">
    <name type="scientific">Daphnia magna</name>
    <dbReference type="NCBI Taxonomy" id="35525"/>
    <lineage>
        <taxon>Eukaryota</taxon>
        <taxon>Metazoa</taxon>
        <taxon>Ecdysozoa</taxon>
        <taxon>Arthropoda</taxon>
        <taxon>Crustacea</taxon>
        <taxon>Branchiopoda</taxon>
        <taxon>Diplostraca</taxon>
        <taxon>Cladocera</taxon>
        <taxon>Anomopoda</taxon>
        <taxon>Daphniidae</taxon>
        <taxon>Daphnia</taxon>
    </lineage>
</organism>
<keyword evidence="2" id="KW-0547">Nucleotide-binding</keyword>
<dbReference type="InterPro" id="IPR014729">
    <property type="entry name" value="Rossmann-like_a/b/a_fold"/>
</dbReference>
<evidence type="ECO:0008006" key="8">
    <source>
        <dbReference type="Google" id="ProtNLM"/>
    </source>
</evidence>
<proteinExistence type="predicted"/>
<dbReference type="InterPro" id="IPR029062">
    <property type="entry name" value="Class_I_gatase-like"/>
</dbReference>
<comment type="caution">
    <text evidence="6">The sequence shown here is derived from an EMBL/GenBank/DDBJ whole genome shotgun (WGS) entry which is preliminary data.</text>
</comment>
<dbReference type="Gene3D" id="3.40.50.880">
    <property type="match status" value="1"/>
</dbReference>
<dbReference type="PANTHER" id="PTHR11922">
    <property type="entry name" value="GMP SYNTHASE-RELATED"/>
    <property type="match status" value="1"/>
</dbReference>
<keyword evidence="5" id="KW-0067">ATP-binding</keyword>
<gene>
    <name evidence="6" type="ORF">OUZ56_007008</name>
</gene>
<evidence type="ECO:0000256" key="2">
    <source>
        <dbReference type="ARBA" id="ARBA00022741"/>
    </source>
</evidence>
<keyword evidence="7" id="KW-1185">Reference proteome</keyword>
<evidence type="ECO:0000313" key="6">
    <source>
        <dbReference type="EMBL" id="KAK4005291.1"/>
    </source>
</evidence>
<reference evidence="6 7" key="1">
    <citation type="journal article" date="2023" name="Nucleic Acids Res.">
        <title>The hologenome of Daphnia magna reveals possible DNA methylation and microbiome-mediated evolution of the host genome.</title>
        <authorList>
            <person name="Chaturvedi A."/>
            <person name="Li X."/>
            <person name="Dhandapani V."/>
            <person name="Marshall H."/>
            <person name="Kissane S."/>
            <person name="Cuenca-Cambronero M."/>
            <person name="Asole G."/>
            <person name="Calvet F."/>
            <person name="Ruiz-Romero M."/>
            <person name="Marangio P."/>
            <person name="Guigo R."/>
            <person name="Rago D."/>
            <person name="Mirbahai L."/>
            <person name="Eastwood N."/>
            <person name="Colbourne J.K."/>
            <person name="Zhou J."/>
            <person name="Mallon E."/>
            <person name="Orsini L."/>
        </authorList>
    </citation>
    <scope>NUCLEOTIDE SEQUENCE [LARGE SCALE GENOMIC DNA]</scope>
    <source>
        <strain evidence="6">LRV0_1</strain>
    </source>
</reference>
<keyword evidence="1" id="KW-0436">Ligase</keyword>
<evidence type="ECO:0000256" key="4">
    <source>
        <dbReference type="ARBA" id="ARBA00022755"/>
    </source>
</evidence>
<protein>
    <recommendedName>
        <fullName evidence="8">GMP synthase</fullName>
    </recommendedName>
</protein>
<keyword evidence="4" id="KW-0658">Purine biosynthesis</keyword>
<accession>A0ABQ9YXF6</accession>
<dbReference type="EMBL" id="JAOYFB010000001">
    <property type="protein sequence ID" value="KAK4005291.1"/>
    <property type="molecule type" value="Genomic_DNA"/>
</dbReference>
<evidence type="ECO:0000256" key="3">
    <source>
        <dbReference type="ARBA" id="ARBA00022749"/>
    </source>
</evidence>
<keyword evidence="3" id="KW-0332">GMP biosynthesis</keyword>